<dbReference type="EMBL" id="BSPW01000039">
    <property type="protein sequence ID" value="GLT18319.1"/>
    <property type="molecule type" value="Genomic_DNA"/>
</dbReference>
<evidence type="ECO:0000313" key="2">
    <source>
        <dbReference type="Proteomes" id="UP001157138"/>
    </source>
</evidence>
<proteinExistence type="predicted"/>
<reference evidence="2" key="1">
    <citation type="journal article" date="2019" name="Int. J. Syst. Evol. Microbiol.">
        <title>The Global Catalogue of Microorganisms (GCM) 10K type strain sequencing project: providing services to taxonomists for standard genome sequencing and annotation.</title>
        <authorList>
            <consortium name="The Broad Institute Genomics Platform"/>
            <consortium name="The Broad Institute Genome Sequencing Center for Infectious Disease"/>
            <person name="Wu L."/>
            <person name="Ma J."/>
        </authorList>
    </citation>
    <scope>NUCLEOTIDE SEQUENCE [LARGE SCALE GENOMIC DNA]</scope>
    <source>
        <strain evidence="2">NBRC 108723</strain>
    </source>
</reference>
<accession>A0ABQ6EZX8</accession>
<dbReference type="Proteomes" id="UP001157138">
    <property type="component" value="Unassembled WGS sequence"/>
</dbReference>
<name>A0ABQ6EZX8_9VIBR</name>
<evidence type="ECO:0000313" key="1">
    <source>
        <dbReference type="EMBL" id="GLT18319.1"/>
    </source>
</evidence>
<protein>
    <submittedName>
        <fullName evidence="1">Uncharacterized protein</fullName>
    </submittedName>
</protein>
<sequence length="57" mass="6726">MIGEIARFEVSKFFCSELFWGMLRASLSQPSKSMDKNELQQTYRIKDVQFASFQQIE</sequence>
<keyword evidence="2" id="KW-1185">Reference proteome</keyword>
<organism evidence="1 2">
    <name type="scientific">Vibrio zhanjiangensis</name>
    <dbReference type="NCBI Taxonomy" id="1046128"/>
    <lineage>
        <taxon>Bacteria</taxon>
        <taxon>Pseudomonadati</taxon>
        <taxon>Pseudomonadota</taxon>
        <taxon>Gammaproteobacteria</taxon>
        <taxon>Vibrionales</taxon>
        <taxon>Vibrionaceae</taxon>
        <taxon>Vibrio</taxon>
    </lineage>
</organism>
<comment type="caution">
    <text evidence="1">The sequence shown here is derived from an EMBL/GenBank/DDBJ whole genome shotgun (WGS) entry which is preliminary data.</text>
</comment>
<gene>
    <name evidence="1" type="ORF">GCM10007938_20970</name>
</gene>